<accession>A0ABU4B0I6</accession>
<dbReference type="InterPro" id="IPR014722">
    <property type="entry name" value="Rib_uL2_dom2"/>
</dbReference>
<gene>
    <name evidence="1" type="ORF">R3P95_15570</name>
</gene>
<protein>
    <submittedName>
        <fullName evidence="1">Uncharacterized protein</fullName>
    </submittedName>
</protein>
<name>A0ABU4B0I6_9NOCA</name>
<dbReference type="EMBL" id="JAWLKE010000005">
    <property type="protein sequence ID" value="MDV6231971.1"/>
    <property type="molecule type" value="Genomic_DNA"/>
</dbReference>
<sequence length="56" mass="6375">MYGFEVGDGVTPLSGPMAGMYGTVVWFYEDKQQLLVRFGASQQMYYAADELKRWGE</sequence>
<dbReference type="Gene3D" id="2.30.30.30">
    <property type="match status" value="1"/>
</dbReference>
<dbReference type="Proteomes" id="UP001185899">
    <property type="component" value="Unassembled WGS sequence"/>
</dbReference>
<evidence type="ECO:0000313" key="1">
    <source>
        <dbReference type="EMBL" id="MDV6231971.1"/>
    </source>
</evidence>
<evidence type="ECO:0000313" key="2">
    <source>
        <dbReference type="Proteomes" id="UP001185899"/>
    </source>
</evidence>
<comment type="caution">
    <text evidence="1">The sequence shown here is derived from an EMBL/GenBank/DDBJ whole genome shotgun (WGS) entry which is preliminary data.</text>
</comment>
<proteinExistence type="predicted"/>
<reference evidence="1 2" key="1">
    <citation type="submission" date="2023-10" db="EMBL/GenBank/DDBJ databases">
        <title>Development of a sustainable strategy for remediation of hydrocarbon-contaminated territories based on the waste exchange concept.</title>
        <authorList>
            <person name="Krivoruchko A."/>
        </authorList>
    </citation>
    <scope>NUCLEOTIDE SEQUENCE [LARGE SCALE GENOMIC DNA]</scope>
    <source>
        <strain evidence="1 2">IEGM 1322</strain>
    </source>
</reference>
<organism evidence="1 2">
    <name type="scientific">Rhodococcus cercidiphylli</name>
    <dbReference type="NCBI Taxonomy" id="489916"/>
    <lineage>
        <taxon>Bacteria</taxon>
        <taxon>Bacillati</taxon>
        <taxon>Actinomycetota</taxon>
        <taxon>Actinomycetes</taxon>
        <taxon>Mycobacteriales</taxon>
        <taxon>Nocardiaceae</taxon>
        <taxon>Rhodococcus</taxon>
    </lineage>
</organism>
<dbReference type="InterPro" id="IPR008991">
    <property type="entry name" value="Translation_prot_SH3-like_sf"/>
</dbReference>
<dbReference type="SUPFAM" id="SSF50104">
    <property type="entry name" value="Translation proteins SH3-like domain"/>
    <property type="match status" value="1"/>
</dbReference>
<dbReference type="RefSeq" id="WP_156516187.1">
    <property type="nucleotide sequence ID" value="NZ_JAWLKE010000005.1"/>
</dbReference>
<keyword evidence="2" id="KW-1185">Reference proteome</keyword>